<gene>
    <name evidence="1" type="ORF">BB561_004856</name>
</gene>
<sequence length="72" mass="8107">MRLVDKLLGEELKLSSTRIRKDPTVLCVKTTLATAKFLNTIALPRYPMLNSIRSAPIPPNQFPLAKKSRETI</sequence>
<proteinExistence type="predicted"/>
<dbReference type="AlphaFoldDB" id="A0A2T9YDV1"/>
<dbReference type="Proteomes" id="UP000245383">
    <property type="component" value="Unassembled WGS sequence"/>
</dbReference>
<accession>A0A2T9YDV1</accession>
<comment type="caution">
    <text evidence="1">The sequence shown here is derived from an EMBL/GenBank/DDBJ whole genome shotgun (WGS) entry which is preliminary data.</text>
</comment>
<reference evidence="1 2" key="1">
    <citation type="journal article" date="2018" name="MBio">
        <title>Comparative Genomics Reveals the Core Gene Toolbox for the Fungus-Insect Symbiosis.</title>
        <authorList>
            <person name="Wang Y."/>
            <person name="Stata M."/>
            <person name="Wang W."/>
            <person name="Stajich J.E."/>
            <person name="White M.M."/>
            <person name="Moncalvo J.M."/>
        </authorList>
    </citation>
    <scope>NUCLEOTIDE SEQUENCE [LARGE SCALE GENOMIC DNA]</scope>
    <source>
        <strain evidence="1 2">SWE-8-4</strain>
    </source>
</reference>
<keyword evidence="2" id="KW-1185">Reference proteome</keyword>
<organism evidence="1 2">
    <name type="scientific">Smittium simulii</name>
    <dbReference type="NCBI Taxonomy" id="133385"/>
    <lineage>
        <taxon>Eukaryota</taxon>
        <taxon>Fungi</taxon>
        <taxon>Fungi incertae sedis</taxon>
        <taxon>Zoopagomycota</taxon>
        <taxon>Kickxellomycotina</taxon>
        <taxon>Harpellomycetes</taxon>
        <taxon>Harpellales</taxon>
        <taxon>Legeriomycetaceae</taxon>
        <taxon>Smittium</taxon>
    </lineage>
</organism>
<evidence type="ECO:0000313" key="1">
    <source>
        <dbReference type="EMBL" id="PVU90511.1"/>
    </source>
</evidence>
<dbReference type="EMBL" id="MBFR01000254">
    <property type="protein sequence ID" value="PVU90511.1"/>
    <property type="molecule type" value="Genomic_DNA"/>
</dbReference>
<evidence type="ECO:0000313" key="2">
    <source>
        <dbReference type="Proteomes" id="UP000245383"/>
    </source>
</evidence>
<protein>
    <submittedName>
        <fullName evidence="1">Uncharacterized protein</fullName>
    </submittedName>
</protein>
<name>A0A2T9YDV1_9FUNG</name>